<evidence type="ECO:0000256" key="1">
    <source>
        <dbReference type="ARBA" id="ARBA00007210"/>
    </source>
</evidence>
<reference evidence="5 6" key="1">
    <citation type="journal article" date="2021" name="Sci. Rep.">
        <title>The genome of the diatom Chaetoceros tenuissimus carries an ancient integrated fragment of an extant virus.</title>
        <authorList>
            <person name="Hongo Y."/>
            <person name="Kimura K."/>
            <person name="Takaki Y."/>
            <person name="Yoshida Y."/>
            <person name="Baba S."/>
            <person name="Kobayashi G."/>
            <person name="Nagasaki K."/>
            <person name="Hano T."/>
            <person name="Tomaru Y."/>
        </authorList>
    </citation>
    <scope>NUCLEOTIDE SEQUENCE [LARGE SCALE GENOMIC DNA]</scope>
    <source>
        <strain evidence="5 6">NIES-3715</strain>
    </source>
</reference>
<evidence type="ECO:0000313" key="6">
    <source>
        <dbReference type="Proteomes" id="UP001054902"/>
    </source>
</evidence>
<sequence length="853" mass="94917">MSKEYQHEKVTFTASPLNNGEFIPRITVGDDNHREFQKEDMERVLDYEQAGPHPADAPHGHLEFEMDENETVRDDAPPKFPKRFFCLRGSYIFYYDTRAVDTNYDSMAYDRFTQGEKFKDKPIGVIPLERCVVEFPPGGRRVFREHAMTEARTGYELMIRHVVRTTHKEKEAGGSTATGGTEKVKRRAPAYLVMDSLGQRDAWAEAIRTRADLFKKDTKLRAAGKAPDESASGAASVASSFTSVPDDGVSKASSATGRKGPSSILSPNRRVGGEISVLAGVIESEEQAQINDALKMFGTKTLFDEESWVNDFFKNNTEAQGVDMCLKLEKWQTSIKKGLRGAVLEQYEYFVEASKEMTIMGREIASLKELVTSQMETFDSMKRINFDLDFDSPNGDNALDGGDHSKGDDKSSYSSDDDESGSRTELQLGTKKGIFSGLRKGATSPVSAKSKKSTSTIDIPEWLDDVVEEITAFFKECRYTDTTELLLKAKSEVSDIISLNEKLTEKKLSRKELASMRRILIAIEDISKRLADRLSEGLRRKNEALKQTIKREKADPLSGMIPSISPVALNDDSTALNLLVRLGRPQEAASAYATRRSLLLQECLQERPICDSDAKNNMDIVIYAAQLSHSFFHALSMSVEGFLDLFTEKSSGDDQSESSSIHTGTNLSNIPSNALAAICLWCDTELLKFAAVFGSRILSNLTLSPRPTGVSNKISDKINKLETTADITNLKEQLRIAEEMGEYAAAGKLRKKIAIIEEDEKNGESRTQSTKTANDKERQTALEIAAKCIDQAFLFSSESLNTIGLPLSPRLAEYLRTRLKGAEADVAVELEDSWNHIIFNWKSNLQSDINIVH</sequence>
<feature type="region of interest" description="Disordered" evidence="4">
    <location>
        <begin position="223"/>
        <end position="267"/>
    </location>
</feature>
<feature type="compositionally biased region" description="Basic and acidic residues" evidence="4">
    <location>
        <begin position="401"/>
        <end position="411"/>
    </location>
</feature>
<organism evidence="5 6">
    <name type="scientific">Chaetoceros tenuissimus</name>
    <dbReference type="NCBI Taxonomy" id="426638"/>
    <lineage>
        <taxon>Eukaryota</taxon>
        <taxon>Sar</taxon>
        <taxon>Stramenopiles</taxon>
        <taxon>Ochrophyta</taxon>
        <taxon>Bacillariophyta</taxon>
        <taxon>Coscinodiscophyceae</taxon>
        <taxon>Chaetocerotophycidae</taxon>
        <taxon>Chaetocerotales</taxon>
        <taxon>Chaetocerotaceae</taxon>
        <taxon>Chaetoceros</taxon>
    </lineage>
</organism>
<keyword evidence="2" id="KW-0813">Transport</keyword>
<dbReference type="Proteomes" id="UP001054902">
    <property type="component" value="Unassembled WGS sequence"/>
</dbReference>
<evidence type="ECO:0008006" key="7">
    <source>
        <dbReference type="Google" id="ProtNLM"/>
    </source>
</evidence>
<dbReference type="SUPFAM" id="SSF50729">
    <property type="entry name" value="PH domain-like"/>
    <property type="match status" value="1"/>
</dbReference>
<dbReference type="GO" id="GO:0008104">
    <property type="term" value="P:intracellular protein localization"/>
    <property type="evidence" value="ECO:0007669"/>
    <property type="project" value="TreeGrafter"/>
</dbReference>
<dbReference type="PANTHER" id="PTHR21426:SF12">
    <property type="entry name" value="EXOCYST COMPLEX COMPONENT 8"/>
    <property type="match status" value="1"/>
</dbReference>
<dbReference type="GO" id="GO:0006887">
    <property type="term" value="P:exocytosis"/>
    <property type="evidence" value="ECO:0007669"/>
    <property type="project" value="UniProtKB-KW"/>
</dbReference>
<dbReference type="InterPro" id="IPR033961">
    <property type="entry name" value="Exo84"/>
</dbReference>
<keyword evidence="3" id="KW-0268">Exocytosis</keyword>
<comment type="similarity">
    <text evidence="1">Belongs to the EXO84 family.</text>
</comment>
<dbReference type="SUPFAM" id="SSF74788">
    <property type="entry name" value="Cullin repeat-like"/>
    <property type="match status" value="1"/>
</dbReference>
<accession>A0AAD3CV60</accession>
<dbReference type="InterPro" id="IPR016159">
    <property type="entry name" value="Cullin_repeat-like_dom_sf"/>
</dbReference>
<dbReference type="PANTHER" id="PTHR21426">
    <property type="entry name" value="EXOCYST COMPLEX COMPONENT 8"/>
    <property type="match status" value="1"/>
</dbReference>
<name>A0AAD3CV60_9STRA</name>
<evidence type="ECO:0000256" key="2">
    <source>
        <dbReference type="ARBA" id="ARBA00022448"/>
    </source>
</evidence>
<keyword evidence="6" id="KW-1185">Reference proteome</keyword>
<feature type="region of interest" description="Disordered" evidence="4">
    <location>
        <begin position="395"/>
        <end position="426"/>
    </location>
</feature>
<feature type="compositionally biased region" description="Low complexity" evidence="4">
    <location>
        <begin position="230"/>
        <end position="243"/>
    </location>
</feature>
<evidence type="ECO:0000256" key="3">
    <source>
        <dbReference type="ARBA" id="ARBA00022483"/>
    </source>
</evidence>
<dbReference type="EMBL" id="BLLK01000046">
    <property type="protein sequence ID" value="GFH52733.1"/>
    <property type="molecule type" value="Genomic_DNA"/>
</dbReference>
<protein>
    <recommendedName>
        <fullName evidence="7">Exocyst complex component 8</fullName>
    </recommendedName>
</protein>
<evidence type="ECO:0000313" key="5">
    <source>
        <dbReference type="EMBL" id="GFH52733.1"/>
    </source>
</evidence>
<dbReference type="GO" id="GO:0000145">
    <property type="term" value="C:exocyst"/>
    <property type="evidence" value="ECO:0007669"/>
    <property type="project" value="InterPro"/>
</dbReference>
<comment type="caution">
    <text evidence="5">The sequence shown here is derived from an EMBL/GenBank/DDBJ whole genome shotgun (WGS) entry which is preliminary data.</text>
</comment>
<dbReference type="GO" id="GO:0006893">
    <property type="term" value="P:Golgi to plasma membrane transport"/>
    <property type="evidence" value="ECO:0007669"/>
    <property type="project" value="TreeGrafter"/>
</dbReference>
<dbReference type="InterPro" id="IPR011993">
    <property type="entry name" value="PH-like_dom_sf"/>
</dbReference>
<dbReference type="AlphaFoldDB" id="A0AAD3CV60"/>
<gene>
    <name evidence="5" type="ORF">CTEN210_09209</name>
</gene>
<proteinExistence type="inferred from homology"/>
<dbReference type="Gene3D" id="2.30.29.30">
    <property type="entry name" value="Pleckstrin-homology domain (PH domain)/Phosphotyrosine-binding domain (PTB)"/>
    <property type="match status" value="1"/>
</dbReference>
<evidence type="ECO:0000256" key="4">
    <source>
        <dbReference type="SAM" id="MobiDB-lite"/>
    </source>
</evidence>